<proteinExistence type="inferred from homology"/>
<dbReference type="EMBL" id="AP027151">
    <property type="protein sequence ID" value="BDV44493.1"/>
    <property type="molecule type" value="Genomic_DNA"/>
</dbReference>
<sequence length="289" mass="30999">MAINREIWTIRKVLEWTRGYLAEKGIDNARLEAEWLLSASLAMDRVGLYVNFDQPLNQDELAAFRGRVARRARREPLQYILGSQEFCGLDFEVTPAVLIPRHDTEVLVTEALRLASDAKTVLDIGVGSGCIAVALAKALPAATVSGIDASAAALAVARRNAARHGVDIALSEGSLFAPLAGQRFDLIVSNPPYIPSADLATLQPEVREFEPVTALDGGPDGLEFYRLIVAEAPAHLAVGGWLLVEVGIDQAGPVTALFAAHGFGDCFTAKDPNGIERVVGGRAPERRPQ</sequence>
<dbReference type="InterPro" id="IPR029063">
    <property type="entry name" value="SAM-dependent_MTases_sf"/>
</dbReference>
<dbReference type="PANTHER" id="PTHR18895:SF74">
    <property type="entry name" value="MTRF1L RELEASE FACTOR GLUTAMINE METHYLTRANSFERASE"/>
    <property type="match status" value="1"/>
</dbReference>
<dbReference type="NCBIfam" id="TIGR00536">
    <property type="entry name" value="hemK_fam"/>
    <property type="match status" value="1"/>
</dbReference>
<dbReference type="Proteomes" id="UP001317705">
    <property type="component" value="Chromosome"/>
</dbReference>
<feature type="domain" description="Release factor glutamine methyltransferase N-terminal" evidence="7">
    <location>
        <begin position="13"/>
        <end position="82"/>
    </location>
</feature>
<dbReference type="Pfam" id="PF05175">
    <property type="entry name" value="MTS"/>
    <property type="match status" value="1"/>
</dbReference>
<evidence type="ECO:0000313" key="8">
    <source>
        <dbReference type="EMBL" id="BDV44493.1"/>
    </source>
</evidence>
<comment type="function">
    <text evidence="5">Methylates the class 1 translation termination release factors RF1/PrfA and RF2/PrfB on the glutamine residue of the universally conserved GGQ motif.</text>
</comment>
<comment type="caution">
    <text evidence="5">Lacks conserved residue(s) required for the propagation of feature annotation.</text>
</comment>
<keyword evidence="2 5" id="KW-0808">Transferase</keyword>
<dbReference type="PROSITE" id="PS00092">
    <property type="entry name" value="N6_MTASE"/>
    <property type="match status" value="1"/>
</dbReference>
<comment type="similarity">
    <text evidence="5">Belongs to the protein N5-glutamine methyltransferase family. PrmC subfamily.</text>
</comment>
<keyword evidence="9" id="KW-1185">Reference proteome</keyword>
<comment type="catalytic activity">
    <reaction evidence="4 5">
        <text>L-glutaminyl-[peptide chain release factor] + S-adenosyl-L-methionine = N(5)-methyl-L-glutaminyl-[peptide chain release factor] + S-adenosyl-L-homocysteine + H(+)</text>
        <dbReference type="Rhea" id="RHEA:42896"/>
        <dbReference type="Rhea" id="RHEA-COMP:10271"/>
        <dbReference type="Rhea" id="RHEA-COMP:10272"/>
        <dbReference type="ChEBI" id="CHEBI:15378"/>
        <dbReference type="ChEBI" id="CHEBI:30011"/>
        <dbReference type="ChEBI" id="CHEBI:57856"/>
        <dbReference type="ChEBI" id="CHEBI:59789"/>
        <dbReference type="ChEBI" id="CHEBI:61891"/>
        <dbReference type="EC" id="2.1.1.297"/>
    </reaction>
</comment>
<dbReference type="RefSeq" id="WP_282000592.1">
    <property type="nucleotide sequence ID" value="NZ_AP027151.1"/>
</dbReference>
<dbReference type="PANTHER" id="PTHR18895">
    <property type="entry name" value="HEMK METHYLTRANSFERASE"/>
    <property type="match status" value="1"/>
</dbReference>
<dbReference type="Gene3D" id="1.10.8.10">
    <property type="entry name" value="DNA helicase RuvA subunit, C-terminal domain"/>
    <property type="match status" value="1"/>
</dbReference>
<dbReference type="CDD" id="cd02440">
    <property type="entry name" value="AdoMet_MTases"/>
    <property type="match status" value="1"/>
</dbReference>
<dbReference type="NCBIfam" id="TIGR03534">
    <property type="entry name" value="RF_mod_PrmC"/>
    <property type="match status" value="1"/>
</dbReference>
<dbReference type="InterPro" id="IPR040758">
    <property type="entry name" value="PrmC_N"/>
</dbReference>
<dbReference type="HAMAP" id="MF_02126">
    <property type="entry name" value="RF_methyltr_PrmC"/>
    <property type="match status" value="1"/>
</dbReference>
<evidence type="ECO:0000256" key="5">
    <source>
        <dbReference type="HAMAP-Rule" id="MF_02126"/>
    </source>
</evidence>
<evidence type="ECO:0000256" key="4">
    <source>
        <dbReference type="ARBA" id="ARBA00048391"/>
    </source>
</evidence>
<feature type="binding site" evidence="5">
    <location>
        <begin position="190"/>
        <end position="193"/>
    </location>
    <ligand>
        <name>substrate</name>
    </ligand>
</feature>
<dbReference type="InterPro" id="IPR002052">
    <property type="entry name" value="DNA_methylase_N6_adenine_CS"/>
</dbReference>
<dbReference type="GO" id="GO:0032259">
    <property type="term" value="P:methylation"/>
    <property type="evidence" value="ECO:0007669"/>
    <property type="project" value="UniProtKB-KW"/>
</dbReference>
<evidence type="ECO:0000259" key="7">
    <source>
        <dbReference type="Pfam" id="PF17827"/>
    </source>
</evidence>
<feature type="binding site" evidence="5">
    <location>
        <position position="148"/>
    </location>
    <ligand>
        <name>S-adenosyl-L-methionine</name>
        <dbReference type="ChEBI" id="CHEBI:59789"/>
    </ligand>
</feature>
<dbReference type="SUPFAM" id="SSF53335">
    <property type="entry name" value="S-adenosyl-L-methionine-dependent methyltransferases"/>
    <property type="match status" value="1"/>
</dbReference>
<dbReference type="Pfam" id="PF17827">
    <property type="entry name" value="PrmC_N"/>
    <property type="match status" value="1"/>
</dbReference>
<keyword evidence="1 5" id="KW-0489">Methyltransferase</keyword>
<evidence type="ECO:0000259" key="6">
    <source>
        <dbReference type="Pfam" id="PF05175"/>
    </source>
</evidence>
<feature type="binding site" evidence="5">
    <location>
        <position position="190"/>
    </location>
    <ligand>
        <name>S-adenosyl-L-methionine</name>
        <dbReference type="ChEBI" id="CHEBI:59789"/>
    </ligand>
</feature>
<feature type="domain" description="Methyltransferase small" evidence="6">
    <location>
        <begin position="111"/>
        <end position="193"/>
    </location>
</feature>
<dbReference type="GO" id="GO:0008168">
    <property type="term" value="F:methyltransferase activity"/>
    <property type="evidence" value="ECO:0007669"/>
    <property type="project" value="UniProtKB-KW"/>
</dbReference>
<evidence type="ECO:0000313" key="9">
    <source>
        <dbReference type="Proteomes" id="UP001317705"/>
    </source>
</evidence>
<evidence type="ECO:0000256" key="1">
    <source>
        <dbReference type="ARBA" id="ARBA00022603"/>
    </source>
</evidence>
<gene>
    <name evidence="5 8" type="primary">prmC</name>
    <name evidence="8" type="ORF">GURASL_34160</name>
</gene>
<protein>
    <recommendedName>
        <fullName evidence="5">Release factor glutamine methyltransferase</fullName>
        <shortName evidence="5">RF MTase</shortName>
        <ecNumber evidence="5">2.1.1.297</ecNumber>
    </recommendedName>
    <alternativeName>
        <fullName evidence="5">N5-glutamine methyltransferase PrmC</fullName>
    </alternativeName>
    <alternativeName>
        <fullName evidence="5">Protein-(glutamine-N5) MTase PrmC</fullName>
    </alternativeName>
    <alternativeName>
        <fullName evidence="5">Protein-glutamine N-methyltransferase PrmC</fullName>
    </alternativeName>
</protein>
<organism evidence="8 9">
    <name type="scientific">Geotalea uraniireducens</name>
    <dbReference type="NCBI Taxonomy" id="351604"/>
    <lineage>
        <taxon>Bacteria</taxon>
        <taxon>Pseudomonadati</taxon>
        <taxon>Thermodesulfobacteriota</taxon>
        <taxon>Desulfuromonadia</taxon>
        <taxon>Geobacterales</taxon>
        <taxon>Geobacteraceae</taxon>
        <taxon>Geotalea</taxon>
    </lineage>
</organism>
<dbReference type="InterPro" id="IPR004556">
    <property type="entry name" value="HemK-like"/>
</dbReference>
<reference evidence="8 9" key="1">
    <citation type="submission" date="2022-12" db="EMBL/GenBank/DDBJ databases">
        <title>Polyphasic characterization of Geotalea uranireducens NIT-SL11 newly isolated from a complex of sewage sludge and microbially reduced graphene oxide.</title>
        <authorList>
            <person name="Xie L."/>
            <person name="Yoshida N."/>
            <person name="Meng L."/>
        </authorList>
    </citation>
    <scope>NUCLEOTIDE SEQUENCE [LARGE SCALE GENOMIC DNA]</scope>
    <source>
        <strain evidence="8 9">NIT-SL11</strain>
    </source>
</reference>
<evidence type="ECO:0000256" key="3">
    <source>
        <dbReference type="ARBA" id="ARBA00022691"/>
    </source>
</evidence>
<feature type="binding site" evidence="5">
    <location>
        <begin position="125"/>
        <end position="129"/>
    </location>
    <ligand>
        <name>S-adenosyl-L-methionine</name>
        <dbReference type="ChEBI" id="CHEBI:59789"/>
    </ligand>
</feature>
<name>A0ABN6VVU9_9BACT</name>
<accession>A0ABN6VVU9</accession>
<dbReference type="InterPro" id="IPR007848">
    <property type="entry name" value="Small_mtfrase_dom"/>
</dbReference>
<dbReference type="EC" id="2.1.1.297" evidence="5"/>
<dbReference type="InterPro" id="IPR019874">
    <property type="entry name" value="RF_methyltr_PrmC"/>
</dbReference>
<evidence type="ECO:0000256" key="2">
    <source>
        <dbReference type="ARBA" id="ARBA00022679"/>
    </source>
</evidence>
<dbReference type="Gene3D" id="3.40.50.150">
    <property type="entry name" value="Vaccinia Virus protein VP39"/>
    <property type="match status" value="1"/>
</dbReference>
<keyword evidence="3 5" id="KW-0949">S-adenosyl-L-methionine</keyword>
<dbReference type="InterPro" id="IPR050320">
    <property type="entry name" value="N5-glutamine_MTase"/>
</dbReference>